<keyword evidence="2" id="KW-1133">Transmembrane helix</keyword>
<keyword evidence="2" id="KW-0812">Transmembrane</keyword>
<feature type="chain" id="PRO_5042202266" evidence="3">
    <location>
        <begin position="18"/>
        <end position="221"/>
    </location>
</feature>
<name>A0AAD6YRQ4_9AGAR</name>
<protein>
    <submittedName>
        <fullName evidence="4">Uncharacterized protein</fullName>
    </submittedName>
</protein>
<accession>A0AAD6YRQ4</accession>
<evidence type="ECO:0000256" key="3">
    <source>
        <dbReference type="SAM" id="SignalP"/>
    </source>
</evidence>
<sequence length="221" mass="21982">MKSVLFLAVALVARAAAQDSPTTNLTIATPVPGPQVCQPLLIKWGGGIPPYFLVSLPRHFLLHGFELQFSIDDSPPTGEPVVDFDQLTNTSLTWNVNVPVGTQLTLNIKDSTGSANSSAPFIVTTSGSESCVNGGGSSGAPPASSDGATAAPTSPSTPASSGPPSSATSPKPVQPGTSSGDLPTISDDSDTGSAVMASGVPTGVLPACAAVFVAALLALLA</sequence>
<feature type="compositionally biased region" description="Low complexity" evidence="1">
    <location>
        <begin position="139"/>
        <end position="170"/>
    </location>
</feature>
<proteinExistence type="predicted"/>
<dbReference type="Proteomes" id="UP001219525">
    <property type="component" value="Unassembled WGS sequence"/>
</dbReference>
<keyword evidence="2" id="KW-0472">Membrane</keyword>
<feature type="region of interest" description="Disordered" evidence="1">
    <location>
        <begin position="130"/>
        <end position="190"/>
    </location>
</feature>
<evidence type="ECO:0000313" key="4">
    <source>
        <dbReference type="EMBL" id="KAJ7227201.1"/>
    </source>
</evidence>
<evidence type="ECO:0000256" key="1">
    <source>
        <dbReference type="SAM" id="MobiDB-lite"/>
    </source>
</evidence>
<gene>
    <name evidence="4" type="ORF">GGX14DRAFT_628803</name>
</gene>
<dbReference type="EMBL" id="JARJCW010000003">
    <property type="protein sequence ID" value="KAJ7227201.1"/>
    <property type="molecule type" value="Genomic_DNA"/>
</dbReference>
<keyword evidence="3" id="KW-0732">Signal</keyword>
<organism evidence="4 5">
    <name type="scientific">Mycena pura</name>
    <dbReference type="NCBI Taxonomy" id="153505"/>
    <lineage>
        <taxon>Eukaryota</taxon>
        <taxon>Fungi</taxon>
        <taxon>Dikarya</taxon>
        <taxon>Basidiomycota</taxon>
        <taxon>Agaricomycotina</taxon>
        <taxon>Agaricomycetes</taxon>
        <taxon>Agaricomycetidae</taxon>
        <taxon>Agaricales</taxon>
        <taxon>Marasmiineae</taxon>
        <taxon>Mycenaceae</taxon>
        <taxon>Mycena</taxon>
    </lineage>
</organism>
<evidence type="ECO:0000313" key="5">
    <source>
        <dbReference type="Proteomes" id="UP001219525"/>
    </source>
</evidence>
<feature type="signal peptide" evidence="3">
    <location>
        <begin position="1"/>
        <end position="17"/>
    </location>
</feature>
<comment type="caution">
    <text evidence="4">The sequence shown here is derived from an EMBL/GenBank/DDBJ whole genome shotgun (WGS) entry which is preliminary data.</text>
</comment>
<evidence type="ECO:0000256" key="2">
    <source>
        <dbReference type="SAM" id="Phobius"/>
    </source>
</evidence>
<keyword evidence="5" id="KW-1185">Reference proteome</keyword>
<feature type="transmembrane region" description="Helical" evidence="2">
    <location>
        <begin position="203"/>
        <end position="220"/>
    </location>
</feature>
<dbReference type="AlphaFoldDB" id="A0AAD6YRQ4"/>
<feature type="non-terminal residue" evidence="4">
    <location>
        <position position="1"/>
    </location>
</feature>
<reference evidence="4" key="1">
    <citation type="submission" date="2023-03" db="EMBL/GenBank/DDBJ databases">
        <title>Massive genome expansion in bonnet fungi (Mycena s.s.) driven by repeated elements and novel gene families across ecological guilds.</title>
        <authorList>
            <consortium name="Lawrence Berkeley National Laboratory"/>
            <person name="Harder C.B."/>
            <person name="Miyauchi S."/>
            <person name="Viragh M."/>
            <person name="Kuo A."/>
            <person name="Thoen E."/>
            <person name="Andreopoulos B."/>
            <person name="Lu D."/>
            <person name="Skrede I."/>
            <person name="Drula E."/>
            <person name="Henrissat B."/>
            <person name="Morin E."/>
            <person name="Kohler A."/>
            <person name="Barry K."/>
            <person name="LaButti K."/>
            <person name="Morin E."/>
            <person name="Salamov A."/>
            <person name="Lipzen A."/>
            <person name="Mereny Z."/>
            <person name="Hegedus B."/>
            <person name="Baldrian P."/>
            <person name="Stursova M."/>
            <person name="Weitz H."/>
            <person name="Taylor A."/>
            <person name="Grigoriev I.V."/>
            <person name="Nagy L.G."/>
            <person name="Martin F."/>
            <person name="Kauserud H."/>
        </authorList>
    </citation>
    <scope>NUCLEOTIDE SEQUENCE</scope>
    <source>
        <strain evidence="4">9144</strain>
    </source>
</reference>